<name>A0A9P9HNE4_FUSRE</name>
<feature type="transmembrane region" description="Helical" evidence="1">
    <location>
        <begin position="12"/>
        <end position="29"/>
    </location>
</feature>
<dbReference type="OrthoDB" id="194139at2759"/>
<protein>
    <submittedName>
        <fullName evidence="2">Uncharacterized protein</fullName>
    </submittedName>
</protein>
<evidence type="ECO:0000313" key="2">
    <source>
        <dbReference type="EMBL" id="KAH7259614.1"/>
    </source>
</evidence>
<dbReference type="GeneID" id="70222291"/>
<accession>A0A9P9HNE4</accession>
<comment type="caution">
    <text evidence="2">The sequence shown here is derived from an EMBL/GenBank/DDBJ whole genome shotgun (WGS) entry which is preliminary data.</text>
</comment>
<evidence type="ECO:0000313" key="3">
    <source>
        <dbReference type="Proteomes" id="UP000720189"/>
    </source>
</evidence>
<dbReference type="EMBL" id="JAGMUX010000005">
    <property type="protein sequence ID" value="KAH7259614.1"/>
    <property type="molecule type" value="Genomic_DNA"/>
</dbReference>
<proteinExistence type="predicted"/>
<dbReference type="Proteomes" id="UP000720189">
    <property type="component" value="Unassembled WGS sequence"/>
</dbReference>
<feature type="transmembrane region" description="Helical" evidence="1">
    <location>
        <begin position="35"/>
        <end position="56"/>
    </location>
</feature>
<dbReference type="RefSeq" id="XP_046052322.1">
    <property type="nucleotide sequence ID" value="XM_046192337.1"/>
</dbReference>
<sequence length="107" mass="12497">MAICYWQFAPIRWVLFSGFFGPVISAPLMEKGHFWTLLVLAEIVIFSATFILPLFIPETLHFRNRDWLGRGSPFGEGQGGRVQECWGVVAPWQPGGLFRRRSWWYYQ</sequence>
<keyword evidence="1" id="KW-1133">Transmembrane helix</keyword>
<keyword evidence="3" id="KW-1185">Reference proteome</keyword>
<dbReference type="AlphaFoldDB" id="A0A9P9HNE4"/>
<gene>
    <name evidence="2" type="ORF">BKA55DRAFT_562889</name>
</gene>
<keyword evidence="1" id="KW-0812">Transmembrane</keyword>
<organism evidence="2 3">
    <name type="scientific">Fusarium redolens</name>
    <dbReference type="NCBI Taxonomy" id="48865"/>
    <lineage>
        <taxon>Eukaryota</taxon>
        <taxon>Fungi</taxon>
        <taxon>Dikarya</taxon>
        <taxon>Ascomycota</taxon>
        <taxon>Pezizomycotina</taxon>
        <taxon>Sordariomycetes</taxon>
        <taxon>Hypocreomycetidae</taxon>
        <taxon>Hypocreales</taxon>
        <taxon>Nectriaceae</taxon>
        <taxon>Fusarium</taxon>
        <taxon>Fusarium redolens species complex</taxon>
    </lineage>
</organism>
<reference evidence="2" key="1">
    <citation type="journal article" date="2021" name="Nat. Commun.">
        <title>Genetic determinants of endophytism in the Arabidopsis root mycobiome.</title>
        <authorList>
            <person name="Mesny F."/>
            <person name="Miyauchi S."/>
            <person name="Thiergart T."/>
            <person name="Pickel B."/>
            <person name="Atanasova L."/>
            <person name="Karlsson M."/>
            <person name="Huettel B."/>
            <person name="Barry K.W."/>
            <person name="Haridas S."/>
            <person name="Chen C."/>
            <person name="Bauer D."/>
            <person name="Andreopoulos W."/>
            <person name="Pangilinan J."/>
            <person name="LaButti K."/>
            <person name="Riley R."/>
            <person name="Lipzen A."/>
            <person name="Clum A."/>
            <person name="Drula E."/>
            <person name="Henrissat B."/>
            <person name="Kohler A."/>
            <person name="Grigoriev I.V."/>
            <person name="Martin F.M."/>
            <person name="Hacquard S."/>
        </authorList>
    </citation>
    <scope>NUCLEOTIDE SEQUENCE</scope>
    <source>
        <strain evidence="2">MPI-CAGE-AT-0023</strain>
    </source>
</reference>
<evidence type="ECO:0000256" key="1">
    <source>
        <dbReference type="SAM" id="Phobius"/>
    </source>
</evidence>
<keyword evidence="1" id="KW-0472">Membrane</keyword>